<dbReference type="Gene3D" id="3.40.50.2000">
    <property type="entry name" value="Glycogen Phosphorylase B"/>
    <property type="match status" value="2"/>
</dbReference>
<accession>A0A382WU72</accession>
<evidence type="ECO:0000259" key="1">
    <source>
        <dbReference type="Pfam" id="PF13439"/>
    </source>
</evidence>
<name>A0A382WU72_9ZZZZ</name>
<reference evidence="2" key="1">
    <citation type="submission" date="2018-05" db="EMBL/GenBank/DDBJ databases">
        <authorList>
            <person name="Lanie J.A."/>
            <person name="Ng W.-L."/>
            <person name="Kazmierczak K.M."/>
            <person name="Andrzejewski T.M."/>
            <person name="Davidsen T.M."/>
            <person name="Wayne K.J."/>
            <person name="Tettelin H."/>
            <person name="Glass J.I."/>
            <person name="Rusch D."/>
            <person name="Podicherti R."/>
            <person name="Tsui H.-C.T."/>
            <person name="Winkler M.E."/>
        </authorList>
    </citation>
    <scope>NUCLEOTIDE SEQUENCE</scope>
</reference>
<gene>
    <name evidence="2" type="ORF">METZ01_LOCUS414994</name>
</gene>
<feature type="non-terminal residue" evidence="2">
    <location>
        <position position="236"/>
    </location>
</feature>
<organism evidence="2">
    <name type="scientific">marine metagenome</name>
    <dbReference type="NCBI Taxonomy" id="408172"/>
    <lineage>
        <taxon>unclassified sequences</taxon>
        <taxon>metagenomes</taxon>
        <taxon>ecological metagenomes</taxon>
    </lineage>
</organism>
<evidence type="ECO:0000313" key="2">
    <source>
        <dbReference type="EMBL" id="SVD62140.1"/>
    </source>
</evidence>
<proteinExistence type="predicted"/>
<dbReference type="Pfam" id="PF13439">
    <property type="entry name" value="Glyco_transf_4"/>
    <property type="match status" value="1"/>
</dbReference>
<protein>
    <recommendedName>
        <fullName evidence="1">Glycosyltransferase subfamily 4-like N-terminal domain-containing protein</fullName>
    </recommendedName>
</protein>
<dbReference type="SUPFAM" id="SSF53756">
    <property type="entry name" value="UDP-Glycosyltransferase/glycogen phosphorylase"/>
    <property type="match status" value="1"/>
</dbReference>
<feature type="domain" description="Glycosyltransferase subfamily 4-like N-terminal" evidence="1">
    <location>
        <begin position="24"/>
        <end position="179"/>
    </location>
</feature>
<dbReference type="AlphaFoldDB" id="A0A382WU72"/>
<dbReference type="InterPro" id="IPR028098">
    <property type="entry name" value="Glyco_trans_4-like_N"/>
</dbReference>
<sequence>MKKKVTIVSIHSCPNEKIGLGNSGGLNVYVKNLHSYLLSNKFESNLITRNHGNCDFDKYSSKVLHVDSKKSFIEKEKIFNKIKSNTDILISNYWTSAVFSNQHFKSVNKKYHIPHTLEYLKKKHFPKYEMDFTRYELEKKSMIKFDRIICFSSLEKKVLIENYNILPHKILLSSPGFDSNLFFKISKVQSREKINLHIKDKLILFVGRLDFLKGLDIAINTIVIIKKYYPNIKLGI</sequence>
<dbReference type="EMBL" id="UINC01162399">
    <property type="protein sequence ID" value="SVD62140.1"/>
    <property type="molecule type" value="Genomic_DNA"/>
</dbReference>